<dbReference type="EMBL" id="VSRR010083094">
    <property type="protein sequence ID" value="MPC90068.1"/>
    <property type="molecule type" value="Genomic_DNA"/>
</dbReference>
<sequence length="74" mass="8040">MQGVLVLSPGHGKIFWDDCTLPSPARLVMGTAELKEFSSLGLGLPVSCGWEREEGRERNRQASLLRVLAEGDAT</sequence>
<name>A0A5B7JAV7_PORTR</name>
<dbReference type="AlphaFoldDB" id="A0A5B7JAV7"/>
<organism evidence="1 2">
    <name type="scientific">Portunus trituberculatus</name>
    <name type="common">Swimming crab</name>
    <name type="synonym">Neptunus trituberculatus</name>
    <dbReference type="NCBI Taxonomy" id="210409"/>
    <lineage>
        <taxon>Eukaryota</taxon>
        <taxon>Metazoa</taxon>
        <taxon>Ecdysozoa</taxon>
        <taxon>Arthropoda</taxon>
        <taxon>Crustacea</taxon>
        <taxon>Multicrustacea</taxon>
        <taxon>Malacostraca</taxon>
        <taxon>Eumalacostraca</taxon>
        <taxon>Eucarida</taxon>
        <taxon>Decapoda</taxon>
        <taxon>Pleocyemata</taxon>
        <taxon>Brachyura</taxon>
        <taxon>Eubrachyura</taxon>
        <taxon>Portunoidea</taxon>
        <taxon>Portunidae</taxon>
        <taxon>Portuninae</taxon>
        <taxon>Portunus</taxon>
    </lineage>
</organism>
<comment type="caution">
    <text evidence="1">The sequence shown here is derived from an EMBL/GenBank/DDBJ whole genome shotgun (WGS) entry which is preliminary data.</text>
</comment>
<evidence type="ECO:0000313" key="1">
    <source>
        <dbReference type="EMBL" id="MPC90068.1"/>
    </source>
</evidence>
<reference evidence="1 2" key="1">
    <citation type="submission" date="2019-05" db="EMBL/GenBank/DDBJ databases">
        <title>Another draft genome of Portunus trituberculatus and its Hox gene families provides insights of decapod evolution.</title>
        <authorList>
            <person name="Jeong J.-H."/>
            <person name="Song I."/>
            <person name="Kim S."/>
            <person name="Choi T."/>
            <person name="Kim D."/>
            <person name="Ryu S."/>
            <person name="Kim W."/>
        </authorList>
    </citation>
    <scope>NUCLEOTIDE SEQUENCE [LARGE SCALE GENOMIC DNA]</scope>
    <source>
        <tissue evidence="1">Muscle</tissue>
    </source>
</reference>
<protein>
    <submittedName>
        <fullName evidence="1">Uncharacterized protein</fullName>
    </submittedName>
</protein>
<dbReference type="Proteomes" id="UP000324222">
    <property type="component" value="Unassembled WGS sequence"/>
</dbReference>
<accession>A0A5B7JAV7</accession>
<gene>
    <name evidence="1" type="ORF">E2C01_085035</name>
</gene>
<keyword evidence="2" id="KW-1185">Reference proteome</keyword>
<proteinExistence type="predicted"/>
<evidence type="ECO:0000313" key="2">
    <source>
        <dbReference type="Proteomes" id="UP000324222"/>
    </source>
</evidence>